<protein>
    <submittedName>
        <fullName evidence="2">Uncharacterized protein</fullName>
    </submittedName>
</protein>
<keyword evidence="3" id="KW-1185">Reference proteome</keyword>
<name>A0A518H6T7_9BACT</name>
<proteinExistence type="predicted"/>
<dbReference type="Proteomes" id="UP000317835">
    <property type="component" value="Chromosome"/>
</dbReference>
<dbReference type="KEGG" id="tpla:ElP_44510"/>
<reference evidence="2 3" key="1">
    <citation type="submission" date="2019-02" db="EMBL/GenBank/DDBJ databases">
        <title>Deep-cultivation of Planctomycetes and their phenomic and genomic characterization uncovers novel biology.</title>
        <authorList>
            <person name="Wiegand S."/>
            <person name="Jogler M."/>
            <person name="Boedeker C."/>
            <person name="Pinto D."/>
            <person name="Vollmers J."/>
            <person name="Rivas-Marin E."/>
            <person name="Kohn T."/>
            <person name="Peeters S.H."/>
            <person name="Heuer A."/>
            <person name="Rast P."/>
            <person name="Oberbeckmann S."/>
            <person name="Bunk B."/>
            <person name="Jeske O."/>
            <person name="Meyerdierks A."/>
            <person name="Storesund J.E."/>
            <person name="Kallscheuer N."/>
            <person name="Luecker S."/>
            <person name="Lage O.M."/>
            <person name="Pohl T."/>
            <person name="Merkel B.J."/>
            <person name="Hornburger P."/>
            <person name="Mueller R.-W."/>
            <person name="Bruemmer F."/>
            <person name="Labrenz M."/>
            <person name="Spormann A.M."/>
            <person name="Op den Camp H."/>
            <person name="Overmann J."/>
            <person name="Amann R."/>
            <person name="Jetten M.S.M."/>
            <person name="Mascher T."/>
            <person name="Medema M.H."/>
            <person name="Devos D.P."/>
            <person name="Kaster A.-K."/>
            <person name="Ovreas L."/>
            <person name="Rohde M."/>
            <person name="Galperin M.Y."/>
            <person name="Jogler C."/>
        </authorList>
    </citation>
    <scope>NUCLEOTIDE SEQUENCE [LARGE SCALE GENOMIC DNA]</scope>
    <source>
        <strain evidence="2 3">ElP</strain>
    </source>
</reference>
<evidence type="ECO:0000256" key="1">
    <source>
        <dbReference type="SAM" id="MobiDB-lite"/>
    </source>
</evidence>
<feature type="region of interest" description="Disordered" evidence="1">
    <location>
        <begin position="1"/>
        <end position="22"/>
    </location>
</feature>
<sequence>MFERPGSRNGRSVSKTDTRERARRRRVNLDMELLEHRRLLATRIWDGGGGDALWTTAANWVDDTAPVENDELVFPTGAAQLTNTNDFAGNTNFASITINASGYSLGGNEIDLDGSITTTYTAGTSTIDAFINLQSTQTFDVATGGELIADDSIFGGGVSI</sequence>
<evidence type="ECO:0000313" key="2">
    <source>
        <dbReference type="EMBL" id="QDV36525.1"/>
    </source>
</evidence>
<organism evidence="2 3">
    <name type="scientific">Tautonia plasticadhaerens</name>
    <dbReference type="NCBI Taxonomy" id="2527974"/>
    <lineage>
        <taxon>Bacteria</taxon>
        <taxon>Pseudomonadati</taxon>
        <taxon>Planctomycetota</taxon>
        <taxon>Planctomycetia</taxon>
        <taxon>Isosphaerales</taxon>
        <taxon>Isosphaeraceae</taxon>
        <taxon>Tautonia</taxon>
    </lineage>
</organism>
<accession>A0A518H6T7</accession>
<gene>
    <name evidence="2" type="ORF">ElP_44510</name>
</gene>
<dbReference type="EMBL" id="CP036426">
    <property type="protein sequence ID" value="QDV36525.1"/>
    <property type="molecule type" value="Genomic_DNA"/>
</dbReference>
<dbReference type="AlphaFoldDB" id="A0A518H6T7"/>
<evidence type="ECO:0000313" key="3">
    <source>
        <dbReference type="Proteomes" id="UP000317835"/>
    </source>
</evidence>